<organism evidence="1 2">
    <name type="scientific">Streptomyces massasporeus</name>
    <dbReference type="NCBI Taxonomy" id="67324"/>
    <lineage>
        <taxon>Bacteria</taxon>
        <taxon>Bacillati</taxon>
        <taxon>Actinomycetota</taxon>
        <taxon>Actinomycetes</taxon>
        <taxon>Kitasatosporales</taxon>
        <taxon>Streptomycetaceae</taxon>
        <taxon>Streptomyces</taxon>
    </lineage>
</organism>
<dbReference type="Proteomes" id="UP001601288">
    <property type="component" value="Unassembled WGS sequence"/>
</dbReference>
<evidence type="ECO:0000313" key="1">
    <source>
        <dbReference type="EMBL" id="MFE9224308.1"/>
    </source>
</evidence>
<sequence length="42" mass="4715">MGISKAYLYELIKTGQTPVWVLPLSGRHRVITASLVRLLEGF</sequence>
<dbReference type="RefSeq" id="WP_358281661.1">
    <property type="nucleotide sequence ID" value="NZ_JBEYGJ010000011.1"/>
</dbReference>
<keyword evidence="2" id="KW-1185">Reference proteome</keyword>
<accession>A0ABW6L8A5</accession>
<comment type="caution">
    <text evidence="1">The sequence shown here is derived from an EMBL/GenBank/DDBJ whole genome shotgun (WGS) entry which is preliminary data.</text>
</comment>
<gene>
    <name evidence="1" type="ORF">ACFYM3_06645</name>
</gene>
<name>A0ABW6L8A5_9ACTN</name>
<reference evidence="1 2" key="1">
    <citation type="submission" date="2024-10" db="EMBL/GenBank/DDBJ databases">
        <title>The Natural Products Discovery Center: Release of the First 8490 Sequenced Strains for Exploring Actinobacteria Biosynthetic Diversity.</title>
        <authorList>
            <person name="Kalkreuter E."/>
            <person name="Kautsar S.A."/>
            <person name="Yang D."/>
            <person name="Bader C.D."/>
            <person name="Teijaro C.N."/>
            <person name="Fluegel L."/>
            <person name="Davis C.M."/>
            <person name="Simpson J.R."/>
            <person name="Lauterbach L."/>
            <person name="Steele A.D."/>
            <person name="Gui C."/>
            <person name="Meng S."/>
            <person name="Li G."/>
            <person name="Viehrig K."/>
            <person name="Ye F."/>
            <person name="Su P."/>
            <person name="Kiefer A.F."/>
            <person name="Nichols A."/>
            <person name="Cepeda A.J."/>
            <person name="Yan W."/>
            <person name="Fan B."/>
            <person name="Jiang Y."/>
            <person name="Adhikari A."/>
            <person name="Zheng C.-J."/>
            <person name="Schuster L."/>
            <person name="Cowan T.M."/>
            <person name="Smanski M.J."/>
            <person name="Chevrette M.G."/>
            <person name="De Carvalho L.P.S."/>
            <person name="Shen B."/>
        </authorList>
    </citation>
    <scope>NUCLEOTIDE SEQUENCE [LARGE SCALE GENOMIC DNA]</scope>
    <source>
        <strain evidence="1 2">NPDC007066</strain>
    </source>
</reference>
<protein>
    <submittedName>
        <fullName evidence="1">Uncharacterized protein</fullName>
    </submittedName>
</protein>
<proteinExistence type="predicted"/>
<dbReference type="EMBL" id="JBIAFP010000003">
    <property type="protein sequence ID" value="MFE9224308.1"/>
    <property type="molecule type" value="Genomic_DNA"/>
</dbReference>
<evidence type="ECO:0000313" key="2">
    <source>
        <dbReference type="Proteomes" id="UP001601288"/>
    </source>
</evidence>